<accession>A0A8S1CW76</accession>
<dbReference type="Gene3D" id="3.80.10.10">
    <property type="entry name" value="Ribonuclease Inhibitor"/>
    <property type="match status" value="1"/>
</dbReference>
<evidence type="ECO:0000313" key="2">
    <source>
        <dbReference type="Proteomes" id="UP000494165"/>
    </source>
</evidence>
<sequence>MGELLNDSGLNGAFDEYHSETFRNLISSREIPHVAMMDYLYNLSEKGMASSKTIIGFLENLIDKKTNTEINLSDYAELFPFEPDFELKVMQLIAFHKPTQITAFHIDGEDYFKGNPPKLERPLWTEITKLEKLRLITIQKYKVSVQDLMAMCRKLTNLSHIRVKIDSESPLPTDDQEFAQEFSKSLRHIRNIFYFLPGKNGNREVERFFKTLTTFSIKRLPNAYRIDTLELLCDMSQACGDMEETSQLRQLVLNAIHLQTVASNCQKFPSITSLEMNWDEWNRTQVNDPLKRMELAHPLEFPALTCLTFHELVSADNLELVLRSIGQKLSLLYFHFQTKHAMNVDLNLIQKLCPKLKCIGIKMGGVEASQSLYTFSSLRELDITFKPGMSKELHLTNILAAQNLTTVRLRGLQITVQELKDLISSIQNTNLLENVEFIALELDGGNMNREMRDLMKSEGECFKAAVRKNKASFIVVNFRVNSSFSPTE</sequence>
<dbReference type="SUPFAM" id="SSF52047">
    <property type="entry name" value="RNI-like"/>
    <property type="match status" value="1"/>
</dbReference>
<gene>
    <name evidence="1" type="ORF">CLODIP_2_CD13041</name>
</gene>
<organism evidence="1 2">
    <name type="scientific">Cloeon dipterum</name>
    <dbReference type="NCBI Taxonomy" id="197152"/>
    <lineage>
        <taxon>Eukaryota</taxon>
        <taxon>Metazoa</taxon>
        <taxon>Ecdysozoa</taxon>
        <taxon>Arthropoda</taxon>
        <taxon>Hexapoda</taxon>
        <taxon>Insecta</taxon>
        <taxon>Pterygota</taxon>
        <taxon>Palaeoptera</taxon>
        <taxon>Ephemeroptera</taxon>
        <taxon>Pisciforma</taxon>
        <taxon>Baetidae</taxon>
        <taxon>Cloeon</taxon>
    </lineage>
</organism>
<dbReference type="AlphaFoldDB" id="A0A8S1CW76"/>
<dbReference type="Proteomes" id="UP000494165">
    <property type="component" value="Unassembled WGS sequence"/>
</dbReference>
<dbReference type="InterPro" id="IPR032675">
    <property type="entry name" value="LRR_dom_sf"/>
</dbReference>
<proteinExistence type="predicted"/>
<evidence type="ECO:0000313" key="1">
    <source>
        <dbReference type="EMBL" id="CAB3375059.1"/>
    </source>
</evidence>
<dbReference type="EMBL" id="CADEPI010000107">
    <property type="protein sequence ID" value="CAB3375059.1"/>
    <property type="molecule type" value="Genomic_DNA"/>
</dbReference>
<reference evidence="1 2" key="1">
    <citation type="submission" date="2020-04" db="EMBL/GenBank/DDBJ databases">
        <authorList>
            <person name="Alioto T."/>
            <person name="Alioto T."/>
            <person name="Gomez Garrido J."/>
        </authorList>
    </citation>
    <scope>NUCLEOTIDE SEQUENCE [LARGE SCALE GENOMIC DNA]</scope>
</reference>
<keyword evidence="2" id="KW-1185">Reference proteome</keyword>
<name>A0A8S1CW76_9INSE</name>
<comment type="caution">
    <text evidence="1">The sequence shown here is derived from an EMBL/GenBank/DDBJ whole genome shotgun (WGS) entry which is preliminary data.</text>
</comment>
<protein>
    <submittedName>
        <fullName evidence="1">Uncharacterized protein</fullName>
    </submittedName>
</protein>